<gene>
    <name evidence="1" type="ORF">C7C46_20920</name>
</gene>
<dbReference type="Proteomes" id="UP000248039">
    <property type="component" value="Unassembled WGS sequence"/>
</dbReference>
<name>A0A2V4NM17_9ACTN</name>
<reference evidence="1 2" key="1">
    <citation type="submission" date="2018-03" db="EMBL/GenBank/DDBJ databases">
        <title>Bioinformatic expansion and discovery of thiopeptide antibiotics.</title>
        <authorList>
            <person name="Schwalen C.J."/>
            <person name="Hudson G.A."/>
            <person name="Mitchell D.A."/>
        </authorList>
    </citation>
    <scope>NUCLEOTIDE SEQUENCE [LARGE SCALE GENOMIC DNA]</scope>
    <source>
        <strain evidence="1 2">ATCC 21389</strain>
    </source>
</reference>
<dbReference type="EMBL" id="PYBW01000080">
    <property type="protein sequence ID" value="PYC76906.1"/>
    <property type="molecule type" value="Genomic_DNA"/>
</dbReference>
<organism evidence="1 2">
    <name type="scientific">Streptomyces tateyamensis</name>
    <dbReference type="NCBI Taxonomy" id="565073"/>
    <lineage>
        <taxon>Bacteria</taxon>
        <taxon>Bacillati</taxon>
        <taxon>Actinomycetota</taxon>
        <taxon>Actinomycetes</taxon>
        <taxon>Kitasatosporales</taxon>
        <taxon>Streptomycetaceae</taxon>
        <taxon>Streptomyces</taxon>
    </lineage>
</organism>
<proteinExistence type="predicted"/>
<protein>
    <submittedName>
        <fullName evidence="1">Uncharacterized protein</fullName>
    </submittedName>
</protein>
<dbReference type="AlphaFoldDB" id="A0A2V4NM17"/>
<comment type="caution">
    <text evidence="1">The sequence shown here is derived from an EMBL/GenBank/DDBJ whole genome shotgun (WGS) entry which is preliminary data.</text>
</comment>
<keyword evidence="2" id="KW-1185">Reference proteome</keyword>
<sequence length="75" mass="8179">MLRWLSGEGSCKNGTCPTLWGTEDGHYVVQGYGITDPARLAELNLSVGETAVEIPAEVLESYFRTRLEAYLSAQG</sequence>
<evidence type="ECO:0000313" key="1">
    <source>
        <dbReference type="EMBL" id="PYC76906.1"/>
    </source>
</evidence>
<evidence type="ECO:0000313" key="2">
    <source>
        <dbReference type="Proteomes" id="UP000248039"/>
    </source>
</evidence>
<accession>A0A2V4NM17</accession>
<dbReference type="OrthoDB" id="3577809at2"/>